<evidence type="ECO:0000313" key="3">
    <source>
        <dbReference type="EMBL" id="QHU22087.1"/>
    </source>
</evidence>
<keyword evidence="1" id="KW-0677">Repeat</keyword>
<reference evidence="3" key="1">
    <citation type="journal article" date="2020" name="Nature">
        <title>Giant virus diversity and host interactions through global metagenomics.</title>
        <authorList>
            <person name="Schulz F."/>
            <person name="Roux S."/>
            <person name="Paez-Espino D."/>
            <person name="Jungbluth S."/>
            <person name="Walsh D.A."/>
            <person name="Denef V.J."/>
            <person name="McMahon K.D."/>
            <person name="Konstantinidis K.T."/>
            <person name="Eloe-Fadrosh E.A."/>
            <person name="Kyrpides N.C."/>
            <person name="Woyke T."/>
        </authorList>
    </citation>
    <scope>NUCLEOTIDE SEQUENCE</scope>
    <source>
        <strain evidence="3">GVMAG-S-3300013286-35</strain>
    </source>
</reference>
<dbReference type="InterPro" id="IPR002110">
    <property type="entry name" value="Ankyrin_rpt"/>
</dbReference>
<dbReference type="Pfam" id="PF00023">
    <property type="entry name" value="Ank"/>
    <property type="match status" value="1"/>
</dbReference>
<dbReference type="PROSITE" id="PS50088">
    <property type="entry name" value="ANK_REPEAT"/>
    <property type="match status" value="3"/>
</dbReference>
<dbReference type="AlphaFoldDB" id="A0A6C0KZK4"/>
<dbReference type="PANTHER" id="PTHR24189">
    <property type="entry name" value="MYOTROPHIN"/>
    <property type="match status" value="1"/>
</dbReference>
<name>A0A6C0KZK4_9ZZZZ</name>
<dbReference type="Pfam" id="PF12796">
    <property type="entry name" value="Ank_2"/>
    <property type="match status" value="1"/>
</dbReference>
<dbReference type="EMBL" id="MN740995">
    <property type="protein sequence ID" value="QHU22087.1"/>
    <property type="molecule type" value="Genomic_DNA"/>
</dbReference>
<keyword evidence="2" id="KW-0040">ANK repeat</keyword>
<dbReference type="InterPro" id="IPR050745">
    <property type="entry name" value="Multifunctional_regulatory"/>
</dbReference>
<sequence>MALVVPNLFLAAQNNDKDLMIEALKTTDINMAGPGGYTALMVVANYGFVDMVDYLLSQGPNVNAQSEGGQTALALSISPKEEESALVVEKLLAAGADVNLASGGGNTPLMEAAYQGNKAVLQLVLKAGADVNAVNKFNETALFSALVGGDEPEIVSLLLKAGINKEVVNVDGELATDIAHRLSRPRSFTVLCS</sequence>
<accession>A0A6C0KZK4</accession>
<proteinExistence type="predicted"/>
<organism evidence="3">
    <name type="scientific">viral metagenome</name>
    <dbReference type="NCBI Taxonomy" id="1070528"/>
    <lineage>
        <taxon>unclassified sequences</taxon>
        <taxon>metagenomes</taxon>
        <taxon>organismal metagenomes</taxon>
    </lineage>
</organism>
<dbReference type="PANTHER" id="PTHR24189:SF50">
    <property type="entry name" value="ANKYRIN REPEAT AND SOCS BOX PROTEIN 2"/>
    <property type="match status" value="1"/>
</dbReference>
<dbReference type="SUPFAM" id="SSF48403">
    <property type="entry name" value="Ankyrin repeat"/>
    <property type="match status" value="1"/>
</dbReference>
<protein>
    <submittedName>
        <fullName evidence="3">Uncharacterized protein</fullName>
    </submittedName>
</protein>
<evidence type="ECO:0000256" key="1">
    <source>
        <dbReference type="ARBA" id="ARBA00022737"/>
    </source>
</evidence>
<dbReference type="PROSITE" id="PS50297">
    <property type="entry name" value="ANK_REP_REGION"/>
    <property type="match status" value="2"/>
</dbReference>
<dbReference type="Gene3D" id="1.25.40.20">
    <property type="entry name" value="Ankyrin repeat-containing domain"/>
    <property type="match status" value="1"/>
</dbReference>
<dbReference type="SMART" id="SM00248">
    <property type="entry name" value="ANK"/>
    <property type="match status" value="4"/>
</dbReference>
<evidence type="ECO:0000256" key="2">
    <source>
        <dbReference type="ARBA" id="ARBA00023043"/>
    </source>
</evidence>
<dbReference type="InterPro" id="IPR036770">
    <property type="entry name" value="Ankyrin_rpt-contain_sf"/>
</dbReference>